<dbReference type="PANTHER" id="PTHR12281">
    <property type="entry name" value="RP42 RELATED"/>
    <property type="match status" value="1"/>
</dbReference>
<evidence type="ECO:0000256" key="1">
    <source>
        <dbReference type="RuleBase" id="RU410713"/>
    </source>
</evidence>
<dbReference type="InterPro" id="IPR005176">
    <property type="entry name" value="PONY_dom"/>
</dbReference>
<name>A0A7S0PM43_9CHLO</name>
<dbReference type="EMBL" id="HBEW01001987">
    <property type="protein sequence ID" value="CAD8578256.1"/>
    <property type="molecule type" value="Transcribed_RNA"/>
</dbReference>
<dbReference type="AlphaFoldDB" id="A0A7S0PM43"/>
<reference evidence="3" key="1">
    <citation type="submission" date="2021-01" db="EMBL/GenBank/DDBJ databases">
        <authorList>
            <person name="Corre E."/>
            <person name="Pelletier E."/>
            <person name="Niang G."/>
            <person name="Scheremetjew M."/>
            <person name="Finn R."/>
            <person name="Kale V."/>
            <person name="Holt S."/>
            <person name="Cochrane G."/>
            <person name="Meng A."/>
            <person name="Brown T."/>
            <person name="Cohen L."/>
        </authorList>
    </citation>
    <scope>NUCLEOTIDE SEQUENCE</scope>
    <source>
        <strain evidence="3">Clade-D-RCC2572</strain>
    </source>
</reference>
<dbReference type="GO" id="GO:0031624">
    <property type="term" value="F:ubiquitin conjugating enzyme binding"/>
    <property type="evidence" value="ECO:0007669"/>
    <property type="project" value="TreeGrafter"/>
</dbReference>
<sequence length="230" mass="25541">MSLASDRAREIVASASDADVDEEDVLDVALEAFAQLTRGVSTVITRDAYDGAYACVFMFARSRRGRGVARARAVRAWRGVFGERLRAWTTYVERERGDVSMVSYDTWMQTLEFARQCEIKGYGLEWYDFSEAWPTLIDEFVEARRASDEATAGARSGASDDFGGRITPPLALGGGDWKRKRTIAHAHALDAGFEDEVVGLANEFEREAQIRHAPKRACSNMSLDNSAHAM</sequence>
<dbReference type="GO" id="GO:0045116">
    <property type="term" value="P:protein neddylation"/>
    <property type="evidence" value="ECO:0007669"/>
    <property type="project" value="TreeGrafter"/>
</dbReference>
<evidence type="ECO:0000313" key="3">
    <source>
        <dbReference type="EMBL" id="CAD8578256.1"/>
    </source>
</evidence>
<gene>
    <name evidence="3" type="ORF">OMED0929_LOCUS1640</name>
</gene>
<feature type="domain" description="DCUN1" evidence="2">
    <location>
        <begin position="1"/>
        <end position="145"/>
    </location>
</feature>
<accession>A0A7S0PM43</accession>
<comment type="function">
    <text evidence="1">Neddylation of cullins play an essential role in the regulation of SCF-type complexes activity.</text>
</comment>
<protein>
    <recommendedName>
        <fullName evidence="1">Defective in cullin neddylation protein</fullName>
    </recommendedName>
</protein>
<evidence type="ECO:0000259" key="2">
    <source>
        <dbReference type="PROSITE" id="PS51229"/>
    </source>
</evidence>
<organism evidence="3">
    <name type="scientific">Ostreococcus mediterraneus</name>
    <dbReference type="NCBI Taxonomy" id="1486918"/>
    <lineage>
        <taxon>Eukaryota</taxon>
        <taxon>Viridiplantae</taxon>
        <taxon>Chlorophyta</taxon>
        <taxon>Mamiellophyceae</taxon>
        <taxon>Mamiellales</taxon>
        <taxon>Bathycoccaceae</taxon>
        <taxon>Ostreococcus</taxon>
    </lineage>
</organism>
<dbReference type="Gene3D" id="1.10.238.200">
    <property type="entry name" value="Cullin, PONY binding domain"/>
    <property type="match status" value="1"/>
</dbReference>
<dbReference type="GO" id="GO:0032182">
    <property type="term" value="F:ubiquitin-like protein binding"/>
    <property type="evidence" value="ECO:0007669"/>
    <property type="project" value="TreeGrafter"/>
</dbReference>
<dbReference type="InterPro" id="IPR042460">
    <property type="entry name" value="DCN1-like_PONY"/>
</dbReference>
<proteinExistence type="predicted"/>
<dbReference type="Pfam" id="PF03556">
    <property type="entry name" value="Cullin_binding"/>
    <property type="match status" value="1"/>
</dbReference>
<dbReference type="GO" id="GO:0097602">
    <property type="term" value="F:cullin family protein binding"/>
    <property type="evidence" value="ECO:0007669"/>
    <property type="project" value="TreeGrafter"/>
</dbReference>
<dbReference type="InterPro" id="IPR014764">
    <property type="entry name" value="DCN-prot"/>
</dbReference>
<dbReference type="PANTHER" id="PTHR12281:SF31">
    <property type="entry name" value="DCN1-LIKE PROTEIN 3"/>
    <property type="match status" value="1"/>
</dbReference>
<dbReference type="PROSITE" id="PS51229">
    <property type="entry name" value="DCUN1"/>
    <property type="match status" value="1"/>
</dbReference>
<dbReference type="GO" id="GO:0000151">
    <property type="term" value="C:ubiquitin ligase complex"/>
    <property type="evidence" value="ECO:0007669"/>
    <property type="project" value="TreeGrafter"/>
</dbReference>